<dbReference type="SUPFAM" id="SSF49478">
    <property type="entry name" value="Cna protein B-type domain"/>
    <property type="match status" value="2"/>
</dbReference>
<feature type="domain" description="Gram-positive cocci surface proteins LPxTG" evidence="7">
    <location>
        <begin position="463"/>
        <end position="497"/>
    </location>
</feature>
<evidence type="ECO:0000259" key="7">
    <source>
        <dbReference type="PROSITE" id="PS50847"/>
    </source>
</evidence>
<keyword evidence="6" id="KW-0472">Membrane</keyword>
<dbReference type="EMBL" id="JARPYI010000023">
    <property type="protein sequence ID" value="MDT2602585.1"/>
    <property type="molecule type" value="Genomic_DNA"/>
</dbReference>
<gene>
    <name evidence="8" type="ORF">P7D85_22710</name>
</gene>
<dbReference type="InterPro" id="IPR038174">
    <property type="entry name" value="Strep_pil_link_sf"/>
</dbReference>
<dbReference type="Pfam" id="PF05738">
    <property type="entry name" value="Cna_B"/>
    <property type="match status" value="2"/>
</dbReference>
<dbReference type="RefSeq" id="WP_311823729.1">
    <property type="nucleotide sequence ID" value="NZ_JARPYG010000025.1"/>
</dbReference>
<feature type="compositionally biased region" description="Low complexity" evidence="5">
    <location>
        <begin position="446"/>
        <end position="462"/>
    </location>
</feature>
<dbReference type="PROSITE" id="PS50847">
    <property type="entry name" value="GRAM_POS_ANCHORING"/>
    <property type="match status" value="1"/>
</dbReference>
<organism evidence="8 9">
    <name type="scientific">Enterococcus hulanensis</name>
    <dbReference type="NCBI Taxonomy" id="2559929"/>
    <lineage>
        <taxon>Bacteria</taxon>
        <taxon>Bacillati</taxon>
        <taxon>Bacillota</taxon>
        <taxon>Bacilli</taxon>
        <taxon>Lactobacillales</taxon>
        <taxon>Enterococcaceae</taxon>
        <taxon>Enterococcus</taxon>
    </lineage>
</organism>
<keyword evidence="2" id="KW-0964">Secreted</keyword>
<reference evidence="8 9" key="1">
    <citation type="submission" date="2023-03" db="EMBL/GenBank/DDBJ databases">
        <authorList>
            <person name="Shen W."/>
            <person name="Cai J."/>
        </authorList>
    </citation>
    <scope>NUCLEOTIDE SEQUENCE [LARGE SCALE GENOMIC DNA]</scope>
    <source>
        <strain evidence="8 9">D6-4</strain>
    </source>
</reference>
<dbReference type="NCBIfam" id="TIGR01167">
    <property type="entry name" value="LPXTG_anchor"/>
    <property type="match status" value="1"/>
</dbReference>
<dbReference type="InterPro" id="IPR008454">
    <property type="entry name" value="Collagen-bd_Cna-like_B-typ_dom"/>
</dbReference>
<evidence type="ECO:0000256" key="4">
    <source>
        <dbReference type="ARBA" id="ARBA00023088"/>
    </source>
</evidence>
<keyword evidence="1" id="KW-0134">Cell wall</keyword>
<dbReference type="InterPro" id="IPR019931">
    <property type="entry name" value="LPXTG_anchor"/>
</dbReference>
<evidence type="ECO:0000256" key="1">
    <source>
        <dbReference type="ARBA" id="ARBA00022512"/>
    </source>
</evidence>
<sequence length="497" mass="54477">KVSVQVEDKDGQLVATPTYTGSQTFTNTYKAAAGSVVLQAKKELTGQSLKGNDFEFTLKDDTGKVIDTVKNDGTGAINFNEISYDKAGTYTYTIQETKGNQAGMTYDSHEIKVSVQVEDKDGQLVATPTYTGSQTFTNTYKAAAGSVVLQAKKELTGQSLKGNDFEFTLKDDTGKVIDTVKNDGTGAINFNEISYDKAGTYTYTIQETKGNQAGMTYDSHEIKVSVQVEDKDGQLVATPTYSGDTTFKNTYAAEVVTIAGTKTWKDSDNQEGKRPDKITVNLLADGKLAESKEVTAKSEWKYSFTDLPKFKNGKEIVYTITENAVENYKTKIDGFDIENTYEVGKISGTVTKHWEDNNNQAGKRPDSIKIQLYANGKEQGQPVELTEKTKWTYSWEELEAKDQKGQPIQYSIKEVGDVEGYTAKVTGENTGNLLITNTYKETPSNKKGNSGSTSTMGTSGKSYPKTGESKGLVLTILGVIILLIGGYYIYQRKNKGR</sequence>
<keyword evidence="6" id="KW-0812">Transmembrane</keyword>
<keyword evidence="3" id="KW-0732">Signal</keyword>
<name>A0ABU3F619_9ENTE</name>
<feature type="transmembrane region" description="Helical" evidence="6">
    <location>
        <begin position="471"/>
        <end position="490"/>
    </location>
</feature>
<comment type="caution">
    <text evidence="8">The sequence shown here is derived from an EMBL/GenBank/DDBJ whole genome shotgun (WGS) entry which is preliminary data.</text>
</comment>
<dbReference type="Gene3D" id="2.60.40.1140">
    <property type="entry name" value="Collagen-binding surface protein Cna, B-type domain"/>
    <property type="match status" value="2"/>
</dbReference>
<protein>
    <submittedName>
        <fullName evidence="8">Cna B-type domain-containing protein</fullName>
    </submittedName>
</protein>
<dbReference type="NCBIfam" id="TIGR03786">
    <property type="entry name" value="strep_pil_rpt"/>
    <property type="match status" value="2"/>
</dbReference>
<evidence type="ECO:0000256" key="2">
    <source>
        <dbReference type="ARBA" id="ARBA00022525"/>
    </source>
</evidence>
<keyword evidence="9" id="KW-1185">Reference proteome</keyword>
<dbReference type="Proteomes" id="UP001252875">
    <property type="component" value="Unassembled WGS sequence"/>
</dbReference>
<evidence type="ECO:0000313" key="8">
    <source>
        <dbReference type="EMBL" id="MDT2602585.1"/>
    </source>
</evidence>
<dbReference type="Pfam" id="PF12892">
    <property type="entry name" value="FctA"/>
    <property type="match status" value="2"/>
</dbReference>
<evidence type="ECO:0000256" key="3">
    <source>
        <dbReference type="ARBA" id="ARBA00022729"/>
    </source>
</evidence>
<feature type="region of interest" description="Disordered" evidence="5">
    <location>
        <begin position="439"/>
        <end position="464"/>
    </location>
</feature>
<dbReference type="Pfam" id="PF00746">
    <property type="entry name" value="Gram_pos_anchor"/>
    <property type="match status" value="1"/>
</dbReference>
<evidence type="ECO:0000256" key="6">
    <source>
        <dbReference type="SAM" id="Phobius"/>
    </source>
</evidence>
<keyword evidence="4" id="KW-0572">Peptidoglycan-anchor</keyword>
<evidence type="ECO:0000313" key="9">
    <source>
        <dbReference type="Proteomes" id="UP001252875"/>
    </source>
</evidence>
<dbReference type="InterPro" id="IPR022464">
    <property type="entry name" value="Strep_pil_isopept_link"/>
</dbReference>
<dbReference type="CDD" id="cd00222">
    <property type="entry name" value="CollagenBindB"/>
    <property type="match status" value="2"/>
</dbReference>
<feature type="non-terminal residue" evidence="8">
    <location>
        <position position="1"/>
    </location>
</feature>
<evidence type="ECO:0000256" key="5">
    <source>
        <dbReference type="SAM" id="MobiDB-lite"/>
    </source>
</evidence>
<dbReference type="Gene3D" id="2.60.40.3050">
    <property type="match status" value="2"/>
</dbReference>
<proteinExistence type="predicted"/>
<keyword evidence="6" id="KW-1133">Transmembrane helix</keyword>
<accession>A0ABU3F619</accession>